<dbReference type="Gene3D" id="3.40.50.1820">
    <property type="entry name" value="alpha/beta hydrolase"/>
    <property type="match status" value="1"/>
</dbReference>
<dbReference type="OrthoDB" id="9785847at2"/>
<comment type="caution">
    <text evidence="2">The sequence shown here is derived from an EMBL/GenBank/DDBJ whole genome shotgun (WGS) entry which is preliminary data.</text>
</comment>
<feature type="domain" description="AB hydrolase-1" evidence="1">
    <location>
        <begin position="23"/>
        <end position="253"/>
    </location>
</feature>
<reference evidence="2 3" key="1">
    <citation type="submission" date="2018-05" db="EMBL/GenBank/DDBJ databases">
        <title>Acuticoccus sediminis sp. nov., isolated from deep-sea sediment of Indian Ocean.</title>
        <authorList>
            <person name="Liu X."/>
            <person name="Lai Q."/>
            <person name="Du Y."/>
            <person name="Sun F."/>
            <person name="Zhang X."/>
            <person name="Wang S."/>
            <person name="Shao Z."/>
        </authorList>
    </citation>
    <scope>NUCLEOTIDE SEQUENCE [LARGE SCALE GENOMIC DNA]</scope>
    <source>
        <strain evidence="2 3">PTG4-2</strain>
    </source>
</reference>
<evidence type="ECO:0000313" key="2">
    <source>
        <dbReference type="EMBL" id="RAH98939.1"/>
    </source>
</evidence>
<gene>
    <name evidence="2" type="ORF">DLJ53_25245</name>
</gene>
<dbReference type="PANTHER" id="PTHR43798:SF33">
    <property type="entry name" value="HYDROLASE, PUTATIVE (AFU_ORTHOLOGUE AFUA_2G14860)-RELATED"/>
    <property type="match status" value="1"/>
</dbReference>
<sequence>MTNTLNDLHGERWIDTGGEGPVLLLIHGIGGTTASWLPVIDSLARAGRVVAWTFPGYDGAAPLASETPSSAAYAARALGLMDDLGIASAAVCGHSLGSIVAADLARIAPERVESLTLICPVSGFAPLPAEKREAIHDGRANEIRDGGMDAFAKARTGSIVGPTVTEADLAGIIATMAAVPDEAYLTAWRMLCDSDILATLAPYEGPAAVIGGAVDPVAPVASVEVIAEQLGVSARILADVGHFPMHEATEALLALLEPPAR</sequence>
<dbReference type="InterPro" id="IPR029058">
    <property type="entry name" value="AB_hydrolase_fold"/>
</dbReference>
<accession>A0A8B2NPC0</accession>
<dbReference type="Proteomes" id="UP000249590">
    <property type="component" value="Unassembled WGS sequence"/>
</dbReference>
<keyword evidence="3" id="KW-1185">Reference proteome</keyword>
<dbReference type="PANTHER" id="PTHR43798">
    <property type="entry name" value="MONOACYLGLYCEROL LIPASE"/>
    <property type="match status" value="1"/>
</dbReference>
<dbReference type="InterPro" id="IPR050266">
    <property type="entry name" value="AB_hydrolase_sf"/>
</dbReference>
<dbReference type="SUPFAM" id="SSF53474">
    <property type="entry name" value="alpha/beta-Hydrolases"/>
    <property type="match status" value="1"/>
</dbReference>
<organism evidence="2 3">
    <name type="scientific">Acuticoccus sediminis</name>
    <dbReference type="NCBI Taxonomy" id="2184697"/>
    <lineage>
        <taxon>Bacteria</taxon>
        <taxon>Pseudomonadati</taxon>
        <taxon>Pseudomonadota</taxon>
        <taxon>Alphaproteobacteria</taxon>
        <taxon>Hyphomicrobiales</taxon>
        <taxon>Amorphaceae</taxon>
        <taxon>Acuticoccus</taxon>
    </lineage>
</organism>
<dbReference type="AlphaFoldDB" id="A0A8B2NPC0"/>
<dbReference type="GO" id="GO:0016020">
    <property type="term" value="C:membrane"/>
    <property type="evidence" value="ECO:0007669"/>
    <property type="project" value="TreeGrafter"/>
</dbReference>
<evidence type="ECO:0000259" key="1">
    <source>
        <dbReference type="Pfam" id="PF12697"/>
    </source>
</evidence>
<proteinExistence type="predicted"/>
<dbReference type="InterPro" id="IPR000073">
    <property type="entry name" value="AB_hydrolase_1"/>
</dbReference>
<dbReference type="RefSeq" id="WP_111350435.1">
    <property type="nucleotide sequence ID" value="NZ_JAIWKD010000004.1"/>
</dbReference>
<dbReference type="EMBL" id="QHHQ01000006">
    <property type="protein sequence ID" value="RAH98939.1"/>
    <property type="molecule type" value="Genomic_DNA"/>
</dbReference>
<dbReference type="Pfam" id="PF12697">
    <property type="entry name" value="Abhydrolase_6"/>
    <property type="match status" value="1"/>
</dbReference>
<name>A0A8B2NPC0_9HYPH</name>
<evidence type="ECO:0000313" key="3">
    <source>
        <dbReference type="Proteomes" id="UP000249590"/>
    </source>
</evidence>
<protein>
    <recommendedName>
        <fullName evidence="1">AB hydrolase-1 domain-containing protein</fullName>
    </recommendedName>
</protein>